<name>U1NEU3_9EURY</name>
<protein>
    <submittedName>
        <fullName evidence="1">Uncharacterized protein</fullName>
    </submittedName>
</protein>
<sequence length="67" mass="7873">MMDIPYKSSVPWCPQLMILSLSDFMRTLSCIVDESHRQAYEMVIETDIDSFGISVLRNIFYSMTFIR</sequence>
<dbReference type="Proteomes" id="UP000030710">
    <property type="component" value="Unassembled WGS sequence"/>
</dbReference>
<gene>
    <name evidence="1" type="ORF">J07HQW2_01741</name>
</gene>
<evidence type="ECO:0000313" key="1">
    <source>
        <dbReference type="EMBL" id="ERG95288.1"/>
    </source>
</evidence>
<dbReference type="EMBL" id="KE356561">
    <property type="protein sequence ID" value="ERG95288.1"/>
    <property type="molecule type" value="Genomic_DNA"/>
</dbReference>
<evidence type="ECO:0000313" key="2">
    <source>
        <dbReference type="Proteomes" id="UP000030710"/>
    </source>
</evidence>
<dbReference type="HOGENOM" id="CLU_2802154_0_0_2"/>
<accession>U1NEU3</accession>
<proteinExistence type="predicted"/>
<dbReference type="AlphaFoldDB" id="U1NEU3"/>
<reference evidence="1 2" key="1">
    <citation type="journal article" date="2013" name="PLoS ONE">
        <title>Assembly-driven community genomics of a hypersaline microbial ecosystem.</title>
        <authorList>
            <person name="Podell S."/>
            <person name="Ugalde J.A."/>
            <person name="Narasingarao P."/>
            <person name="Banfield J.F."/>
            <person name="Heidelberg K.B."/>
            <person name="Allen E.E."/>
        </authorList>
    </citation>
    <scope>NUCLEOTIDE SEQUENCE [LARGE SCALE GENOMIC DNA]</scope>
    <source>
        <strain evidence="2">J07HQW2</strain>
    </source>
</reference>
<organism evidence="1 2">
    <name type="scientific">Haloquadratum walsbyi J07HQW2</name>
    <dbReference type="NCBI Taxonomy" id="1238425"/>
    <lineage>
        <taxon>Archaea</taxon>
        <taxon>Methanobacteriati</taxon>
        <taxon>Methanobacteriota</taxon>
        <taxon>Stenosarchaea group</taxon>
        <taxon>Halobacteria</taxon>
        <taxon>Halobacteriales</taxon>
        <taxon>Haloferacaceae</taxon>
        <taxon>Haloquadratum</taxon>
    </lineage>
</organism>